<dbReference type="GO" id="GO:0030435">
    <property type="term" value="P:sporulation resulting in formation of a cellular spore"/>
    <property type="evidence" value="ECO:0007669"/>
    <property type="project" value="InterPro"/>
</dbReference>
<dbReference type="EMBL" id="BOSE01000012">
    <property type="protein sequence ID" value="GIP19060.1"/>
    <property type="molecule type" value="Genomic_DNA"/>
</dbReference>
<protein>
    <submittedName>
        <fullName evidence="3">Stage II sporulation protein D</fullName>
    </submittedName>
</protein>
<dbReference type="Pfam" id="PF08486">
    <property type="entry name" value="SpoIID"/>
    <property type="match status" value="1"/>
</dbReference>
<dbReference type="RefSeq" id="WP_213519720.1">
    <property type="nucleotide sequence ID" value="NZ_BOSE01000012.1"/>
</dbReference>
<reference evidence="3" key="1">
    <citation type="submission" date="2021-03" db="EMBL/GenBank/DDBJ databases">
        <title>Antimicrobial resistance genes in bacteria isolated from Japanese honey, and their potential for conferring macrolide and lincosamide resistance in the American foulbrood pathogen Paenibacillus larvae.</title>
        <authorList>
            <person name="Okamoto M."/>
            <person name="Kumagai M."/>
            <person name="Kanamori H."/>
            <person name="Takamatsu D."/>
        </authorList>
    </citation>
    <scope>NUCLEOTIDE SEQUENCE</scope>
    <source>
        <strain evidence="3">J40TS1</strain>
    </source>
</reference>
<evidence type="ECO:0000256" key="1">
    <source>
        <dbReference type="SAM" id="MobiDB-lite"/>
    </source>
</evidence>
<name>A0A919YT89_9BACL</name>
<feature type="compositionally biased region" description="Basic and acidic residues" evidence="1">
    <location>
        <begin position="71"/>
        <end position="85"/>
    </location>
</feature>
<proteinExistence type="predicted"/>
<evidence type="ECO:0000313" key="4">
    <source>
        <dbReference type="Proteomes" id="UP000683139"/>
    </source>
</evidence>
<dbReference type="NCBIfam" id="TIGR02870">
    <property type="entry name" value="spore_II_D"/>
    <property type="match status" value="1"/>
</dbReference>
<dbReference type="InterPro" id="IPR013486">
    <property type="entry name" value="SpoIID/LytB"/>
</dbReference>
<accession>A0A919YT89</accession>
<gene>
    <name evidence="3" type="primary">spoIID</name>
    <name evidence="3" type="ORF">J40TS1_47020</name>
</gene>
<dbReference type="NCBIfam" id="TIGR02669">
    <property type="entry name" value="SpoIID_LytB"/>
    <property type="match status" value="1"/>
</dbReference>
<feature type="region of interest" description="Disordered" evidence="1">
    <location>
        <begin position="68"/>
        <end position="104"/>
    </location>
</feature>
<dbReference type="InterPro" id="IPR014225">
    <property type="entry name" value="Spore_II_D_firmicutes"/>
</dbReference>
<sequence>MKLKAMSKPLRRLVWLAAVSSCLLIAMLFMRQHKPSEQLVIPVVEASGEQQESNTSTARRHSYGEAIGLQHEQRDKSKQAAREEAALASSDESSTSTVSSKQDDVISQDGPFITVHLSEEERLEQVPIEQYVLGVALAELPGSFEPEAIKAQMLAIRTYIVHRLVKADDAKQSLEIEVTDTTADQVYMPLKKVTQYAEDYPEYYAKFVKALQETEGQIISYEEQPIDAVFFSTSNGYTEAADQLWGQEVAYLQSVASPWDEQLSPNYETEFQFTYEEVYAKLNLKQSRRNGKLAIANTVKNDSGRIQSLDVNGASFTGKELREKLGLTSTDMTWTIDPSEKTITFKCYGYGHGIGLSQWGANGMAKTGYLAADIIKHYYTGVHIEQASKLVKNY</sequence>
<dbReference type="Proteomes" id="UP000683139">
    <property type="component" value="Unassembled WGS sequence"/>
</dbReference>
<organism evidence="3 4">
    <name type="scientific">Paenibacillus montaniterrae</name>
    <dbReference type="NCBI Taxonomy" id="429341"/>
    <lineage>
        <taxon>Bacteria</taxon>
        <taxon>Bacillati</taxon>
        <taxon>Bacillota</taxon>
        <taxon>Bacilli</taxon>
        <taxon>Bacillales</taxon>
        <taxon>Paenibacillaceae</taxon>
        <taxon>Paenibacillus</taxon>
    </lineage>
</organism>
<feature type="domain" description="Sporulation stage II protein D amidase enhancer LytB N-terminal" evidence="2">
    <location>
        <begin position="121"/>
        <end position="221"/>
    </location>
</feature>
<comment type="caution">
    <text evidence="3">The sequence shown here is derived from an EMBL/GenBank/DDBJ whole genome shotgun (WGS) entry which is preliminary data.</text>
</comment>
<evidence type="ECO:0000313" key="3">
    <source>
        <dbReference type="EMBL" id="GIP19060.1"/>
    </source>
</evidence>
<feature type="compositionally biased region" description="Low complexity" evidence="1">
    <location>
        <begin position="86"/>
        <end position="100"/>
    </location>
</feature>
<dbReference type="AlphaFoldDB" id="A0A919YT89"/>
<evidence type="ECO:0000259" key="2">
    <source>
        <dbReference type="Pfam" id="PF08486"/>
    </source>
</evidence>
<keyword evidence="4" id="KW-1185">Reference proteome</keyword>
<dbReference type="InterPro" id="IPR013693">
    <property type="entry name" value="SpoIID/LytB_N"/>
</dbReference>